<dbReference type="Proteomes" id="UP000694888">
    <property type="component" value="Unplaced"/>
</dbReference>
<name>A0ABM1A7Q4_APLCA</name>
<protein>
    <recommendedName>
        <fullName evidence="8">MICOS complex subunit MIC13</fullName>
    </recommendedName>
</protein>
<comment type="similarity">
    <text evidence="2 8">Belongs to the MICOS complex subunit Mic13 family.</text>
</comment>
<comment type="subunit">
    <text evidence="8">Component of the mitochondrial contact site and cristae organizing system (MICOS) complex.</text>
</comment>
<reference evidence="10" key="1">
    <citation type="submission" date="2025-08" db="UniProtKB">
        <authorList>
            <consortium name="RefSeq"/>
        </authorList>
    </citation>
    <scope>IDENTIFICATION</scope>
</reference>
<evidence type="ECO:0000256" key="2">
    <source>
        <dbReference type="ARBA" id="ARBA00006771"/>
    </source>
</evidence>
<keyword evidence="6 8" id="KW-0496">Mitochondrion</keyword>
<dbReference type="Pfam" id="PF15884">
    <property type="entry name" value="QIL1"/>
    <property type="match status" value="1"/>
</dbReference>
<gene>
    <name evidence="10" type="primary">LOC101860683</name>
</gene>
<keyword evidence="3" id="KW-0812">Transmembrane</keyword>
<evidence type="ECO:0000313" key="9">
    <source>
        <dbReference type="Proteomes" id="UP000694888"/>
    </source>
</evidence>
<dbReference type="GeneID" id="101860683"/>
<comment type="subcellular location">
    <subcellularLocation>
        <location evidence="1 8">Mitochondrion inner membrane</location>
        <topology evidence="1 8">Single-pass membrane protein</topology>
    </subcellularLocation>
</comment>
<keyword evidence="4 8" id="KW-0999">Mitochondrion inner membrane</keyword>
<evidence type="ECO:0000256" key="3">
    <source>
        <dbReference type="ARBA" id="ARBA00022692"/>
    </source>
</evidence>
<evidence type="ECO:0000256" key="6">
    <source>
        <dbReference type="ARBA" id="ARBA00023128"/>
    </source>
</evidence>
<keyword evidence="7" id="KW-0472">Membrane</keyword>
<evidence type="ECO:0000256" key="1">
    <source>
        <dbReference type="ARBA" id="ARBA00004434"/>
    </source>
</evidence>
<keyword evidence="9" id="KW-1185">Reference proteome</keyword>
<evidence type="ECO:0000256" key="7">
    <source>
        <dbReference type="ARBA" id="ARBA00023136"/>
    </source>
</evidence>
<organism evidence="9 10">
    <name type="scientific">Aplysia californica</name>
    <name type="common">California sea hare</name>
    <dbReference type="NCBI Taxonomy" id="6500"/>
    <lineage>
        <taxon>Eukaryota</taxon>
        <taxon>Metazoa</taxon>
        <taxon>Spiralia</taxon>
        <taxon>Lophotrochozoa</taxon>
        <taxon>Mollusca</taxon>
        <taxon>Gastropoda</taxon>
        <taxon>Heterobranchia</taxon>
        <taxon>Euthyneura</taxon>
        <taxon>Tectipleura</taxon>
        <taxon>Aplysiida</taxon>
        <taxon>Aplysioidea</taxon>
        <taxon>Aplysiidae</taxon>
        <taxon>Aplysia</taxon>
    </lineage>
</organism>
<dbReference type="PANTHER" id="PTHR31816">
    <property type="entry name" value="MICOS COMPLEX SUBUNIT MIC13"/>
    <property type="match status" value="1"/>
</dbReference>
<keyword evidence="5" id="KW-1133">Transmembrane helix</keyword>
<proteinExistence type="inferred from homology"/>
<accession>A0ABM1A7Q4</accession>
<evidence type="ECO:0000256" key="4">
    <source>
        <dbReference type="ARBA" id="ARBA00022792"/>
    </source>
</evidence>
<dbReference type="RefSeq" id="XP_012942458.1">
    <property type="nucleotide sequence ID" value="XM_013087004.2"/>
</dbReference>
<dbReference type="InterPro" id="IPR026769">
    <property type="entry name" value="Mic13"/>
</dbReference>
<sequence>MALSLVKNGTKLALTGGAVYWSVQQGIWGTVQEGSEAMKRLQGSIVPASAEYVEKIPSPGAMSHTAVTNWNTGMKTIFGTASQLPEITGEYSEKASNAVSSLVKGE</sequence>
<comment type="function">
    <text evidence="8">Component of the MICOS complex, a large protein complex of the mitochondrial inner membrane that plays crucial roles in the maintenance of crista junctions, inner membrane architecture, and formation of contact sites to the outer membrane.</text>
</comment>
<evidence type="ECO:0000256" key="8">
    <source>
        <dbReference type="RuleBase" id="RU363009"/>
    </source>
</evidence>
<evidence type="ECO:0000313" key="10">
    <source>
        <dbReference type="RefSeq" id="XP_012942458.1"/>
    </source>
</evidence>
<evidence type="ECO:0000256" key="5">
    <source>
        <dbReference type="ARBA" id="ARBA00022989"/>
    </source>
</evidence>
<dbReference type="PANTHER" id="PTHR31816:SF3">
    <property type="entry name" value="MICOS COMPLEX SUBUNIT MIC13"/>
    <property type="match status" value="1"/>
</dbReference>